<keyword evidence="2" id="KW-1185">Reference proteome</keyword>
<evidence type="ECO:0000313" key="1">
    <source>
        <dbReference type="EMBL" id="MEV0708699.1"/>
    </source>
</evidence>
<reference evidence="1 2" key="1">
    <citation type="submission" date="2024-06" db="EMBL/GenBank/DDBJ databases">
        <title>The Natural Products Discovery Center: Release of the First 8490 Sequenced Strains for Exploring Actinobacteria Biosynthetic Diversity.</title>
        <authorList>
            <person name="Kalkreuter E."/>
            <person name="Kautsar S.A."/>
            <person name="Yang D."/>
            <person name="Bader C.D."/>
            <person name="Teijaro C.N."/>
            <person name="Fluegel L."/>
            <person name="Davis C.M."/>
            <person name="Simpson J.R."/>
            <person name="Lauterbach L."/>
            <person name="Steele A.D."/>
            <person name="Gui C."/>
            <person name="Meng S."/>
            <person name="Li G."/>
            <person name="Viehrig K."/>
            <person name="Ye F."/>
            <person name="Su P."/>
            <person name="Kiefer A.F."/>
            <person name="Nichols A."/>
            <person name="Cepeda A.J."/>
            <person name="Yan W."/>
            <person name="Fan B."/>
            <person name="Jiang Y."/>
            <person name="Adhikari A."/>
            <person name="Zheng C.-J."/>
            <person name="Schuster L."/>
            <person name="Cowan T.M."/>
            <person name="Smanski M.J."/>
            <person name="Chevrette M.G."/>
            <person name="De Carvalho L.P.S."/>
            <person name="Shen B."/>
        </authorList>
    </citation>
    <scope>NUCLEOTIDE SEQUENCE [LARGE SCALE GENOMIC DNA]</scope>
    <source>
        <strain evidence="1 2">NPDC050403</strain>
    </source>
</reference>
<sequence>MIDSIFRDPGIPDGEKCVYTIGIADRTPTIDLVSVTGRDSDGYRSIIRAGSGDGDFTITVEQRFQQAGDRLLAADYRAETRSGTEIVSREEAQFLGTSHLQIGDGVAPFPIDLMPLAGGMTLLRGLEFVEGAEADIPLWLAFSIHIPLNAVVEHRTVVDVPAGTFESWQLRLRPRLAGLNSILEKMLSGFLPPAVVHIEAAPPHRMVRFEFPTGPMPWDPRGLMELVI</sequence>
<protein>
    <submittedName>
        <fullName evidence="1">Uncharacterized protein</fullName>
    </submittedName>
</protein>
<dbReference type="RefSeq" id="WP_357783646.1">
    <property type="nucleotide sequence ID" value="NZ_JBFAKC010000005.1"/>
</dbReference>
<organism evidence="1 2">
    <name type="scientific">Nocardia aurea</name>
    <dbReference type="NCBI Taxonomy" id="2144174"/>
    <lineage>
        <taxon>Bacteria</taxon>
        <taxon>Bacillati</taxon>
        <taxon>Actinomycetota</taxon>
        <taxon>Actinomycetes</taxon>
        <taxon>Mycobacteriales</taxon>
        <taxon>Nocardiaceae</taxon>
        <taxon>Nocardia</taxon>
    </lineage>
</organism>
<accession>A0ABV3FTF3</accession>
<comment type="caution">
    <text evidence="1">The sequence shown here is derived from an EMBL/GenBank/DDBJ whole genome shotgun (WGS) entry which is preliminary data.</text>
</comment>
<name>A0ABV3FTF3_9NOCA</name>
<evidence type="ECO:0000313" key="2">
    <source>
        <dbReference type="Proteomes" id="UP001551695"/>
    </source>
</evidence>
<proteinExistence type="predicted"/>
<dbReference type="Proteomes" id="UP001551695">
    <property type="component" value="Unassembled WGS sequence"/>
</dbReference>
<dbReference type="EMBL" id="JBFAKC010000005">
    <property type="protein sequence ID" value="MEV0708699.1"/>
    <property type="molecule type" value="Genomic_DNA"/>
</dbReference>
<gene>
    <name evidence="1" type="ORF">AB0I48_14130</name>
</gene>